<dbReference type="SUPFAM" id="SSF53474">
    <property type="entry name" value="alpha/beta-Hydrolases"/>
    <property type="match status" value="1"/>
</dbReference>
<evidence type="ECO:0000256" key="1">
    <source>
        <dbReference type="ARBA" id="ARBA00005964"/>
    </source>
</evidence>
<dbReference type="PROSITE" id="PS51318">
    <property type="entry name" value="TAT"/>
    <property type="match status" value="1"/>
</dbReference>
<evidence type="ECO:0000256" key="4">
    <source>
        <dbReference type="SAM" id="SignalP"/>
    </source>
</evidence>
<dbReference type="Proteomes" id="UP000588068">
    <property type="component" value="Unassembled WGS sequence"/>
</dbReference>
<proteinExistence type="inferred from homology"/>
<protein>
    <submittedName>
        <fullName evidence="6">Para-nitrobenzyl esterase</fullName>
        <ecNumber evidence="6">3.1.1.-</ecNumber>
    </submittedName>
</protein>
<feature type="signal peptide" evidence="4">
    <location>
        <begin position="1"/>
        <end position="34"/>
    </location>
</feature>
<feature type="active site" description="Acyl-ester intermediate" evidence="3">
    <location>
        <position position="239"/>
    </location>
</feature>
<dbReference type="AlphaFoldDB" id="A0A841HM98"/>
<comment type="similarity">
    <text evidence="1">Belongs to the type-B carboxylesterase/lipase family.</text>
</comment>
<evidence type="ECO:0000313" key="6">
    <source>
        <dbReference type="EMBL" id="MBB6093085.1"/>
    </source>
</evidence>
<evidence type="ECO:0000256" key="2">
    <source>
        <dbReference type="ARBA" id="ARBA00022801"/>
    </source>
</evidence>
<dbReference type="InterPro" id="IPR006311">
    <property type="entry name" value="TAT_signal"/>
</dbReference>
<evidence type="ECO:0000259" key="5">
    <source>
        <dbReference type="Pfam" id="PF00135"/>
    </source>
</evidence>
<comment type="caution">
    <text evidence="6">The sequence shown here is derived from an EMBL/GenBank/DDBJ whole genome shotgun (WGS) entry which is preliminary data.</text>
</comment>
<evidence type="ECO:0000256" key="3">
    <source>
        <dbReference type="PIRSR" id="PIRSR600997-1"/>
    </source>
</evidence>
<dbReference type="EMBL" id="JACHHZ010000002">
    <property type="protein sequence ID" value="MBB6093085.1"/>
    <property type="molecule type" value="Genomic_DNA"/>
</dbReference>
<keyword evidence="7" id="KW-1185">Reference proteome</keyword>
<name>A0A841HM98_9GAMM</name>
<gene>
    <name evidence="6" type="ORF">HNQ60_001963</name>
</gene>
<feature type="active site" description="Charge relay system" evidence="3">
    <location>
        <position position="462"/>
    </location>
</feature>
<dbReference type="InterPro" id="IPR050309">
    <property type="entry name" value="Type-B_Carboxylest/Lipase"/>
</dbReference>
<dbReference type="InterPro" id="IPR002018">
    <property type="entry name" value="CarbesteraseB"/>
</dbReference>
<dbReference type="Gene3D" id="3.40.50.1820">
    <property type="entry name" value="alpha/beta hydrolase"/>
    <property type="match status" value="1"/>
</dbReference>
<reference evidence="6 7" key="1">
    <citation type="submission" date="2020-08" db="EMBL/GenBank/DDBJ databases">
        <title>Genomic Encyclopedia of Type Strains, Phase IV (KMG-IV): sequencing the most valuable type-strain genomes for metagenomic binning, comparative biology and taxonomic classification.</title>
        <authorList>
            <person name="Goeker M."/>
        </authorList>
    </citation>
    <scope>NUCLEOTIDE SEQUENCE [LARGE SCALE GENOMIC DNA]</scope>
    <source>
        <strain evidence="6 7">DSM 26723</strain>
    </source>
</reference>
<feature type="domain" description="Carboxylesterase type B" evidence="5">
    <location>
        <begin position="39"/>
        <end position="540"/>
    </location>
</feature>
<feature type="active site" description="Charge relay system" evidence="3">
    <location>
        <position position="363"/>
    </location>
</feature>
<dbReference type="RefSeq" id="WP_221304114.1">
    <property type="nucleotide sequence ID" value="NZ_JACHHZ010000002.1"/>
</dbReference>
<dbReference type="EC" id="3.1.1.-" evidence="6"/>
<dbReference type="PRINTS" id="PR00878">
    <property type="entry name" value="CHOLNESTRASE"/>
</dbReference>
<feature type="chain" id="PRO_5032465165" evidence="4">
    <location>
        <begin position="35"/>
        <end position="552"/>
    </location>
</feature>
<organism evidence="6 7">
    <name type="scientific">Povalibacter uvarum</name>
    <dbReference type="NCBI Taxonomy" id="732238"/>
    <lineage>
        <taxon>Bacteria</taxon>
        <taxon>Pseudomonadati</taxon>
        <taxon>Pseudomonadota</taxon>
        <taxon>Gammaproteobacteria</taxon>
        <taxon>Steroidobacterales</taxon>
        <taxon>Steroidobacteraceae</taxon>
        <taxon>Povalibacter</taxon>
    </lineage>
</organism>
<keyword evidence="4" id="KW-0732">Signal</keyword>
<dbReference type="Pfam" id="PF00135">
    <property type="entry name" value="COesterase"/>
    <property type="match status" value="1"/>
</dbReference>
<dbReference type="InterPro" id="IPR000997">
    <property type="entry name" value="Cholinesterase"/>
</dbReference>
<dbReference type="GO" id="GO:0004104">
    <property type="term" value="F:cholinesterase activity"/>
    <property type="evidence" value="ECO:0007669"/>
    <property type="project" value="InterPro"/>
</dbReference>
<dbReference type="InterPro" id="IPR029058">
    <property type="entry name" value="AB_hydrolase_fold"/>
</dbReference>
<evidence type="ECO:0000313" key="7">
    <source>
        <dbReference type="Proteomes" id="UP000588068"/>
    </source>
</evidence>
<dbReference type="PANTHER" id="PTHR11559">
    <property type="entry name" value="CARBOXYLESTERASE"/>
    <property type="match status" value="1"/>
</dbReference>
<sequence>MRNTMDRRVFLGRTLGVAASSLLLPSFFHRGAFAASPGAVVETYAGKIRGSVVNGIHVFKGVPYGASTTGANRFMPPKKPAPWTGVRDTLEYGFSSPQRDPDQKQGGALAGAGALIGDLSGLPESEDCLVLNIWTPAVNAGGKRPVMFWCHGGGFTSGSGSSPGYDGTNLCLRGDVVVVGINHRLNAVGFTHLGDVAGAEFAQSGNVGMLDIVHALQWVKENIAQFGGDPDTVMAFGESGGGRKVSMLQAMPAAQGLYHRAIIQSGPGIRMMTRENANRTTELLLAELSIQKAKARELQGVPIDVLMRAYHKVSRDPQAMAASATGFFAPFVDGDVLPAHPFDPVAPAMSADIPLMIGSNATEATLFHAGDPTAFNLDEAGMKQRVQRLLRDKADDVIAAYKVANPGATPSDLFFLIETDQRYGVPTKVLASRKAALKRGPCYVYRFDKTTPVAGGKLKTPHALEISYAFDNTTSSARFTGGGADAKALADKMSDAWIAFARTGNPNVAKLPSWPAYDAAERATMLFNDESRVVKDPGKETRLVMEKALGLA</sequence>
<accession>A0A841HM98</accession>
<keyword evidence="2 6" id="KW-0378">Hydrolase</keyword>